<proteinExistence type="predicted"/>
<sequence>MAAFTPEVCWAAAAMVAAVSPPESWTSWSGVILKP</sequence>
<dbReference type="AlphaFoldDB" id="A0A1B6NW17"/>
<reference evidence="1" key="1">
    <citation type="submission" date="2013-11" db="EMBL/GenBank/DDBJ databases">
        <title>Microbial diversity, functional groups and degradation webs in Northern and Southern Mediterranean and Red Sea marine crude oil polluted sites.</title>
        <authorList>
            <person name="Daffonchio D."/>
            <person name="Mapelli F."/>
            <person name="Ferrer M."/>
            <person name="Richter M."/>
            <person name="Cherif A."/>
            <person name="Malkawi H.I."/>
            <person name="Yakimov M.M."/>
            <person name="Abdel-Fattah Y.R."/>
            <person name="Blaghen M."/>
            <person name="Golyshin P.N."/>
            <person name="Kalogerakis N."/>
            <person name="Boon N."/>
            <person name="Magagnini M."/>
            <person name="Fava F."/>
        </authorList>
    </citation>
    <scope>NUCLEOTIDE SEQUENCE</scope>
</reference>
<gene>
    <name evidence="1" type="ORF">MGSAQ_000966</name>
</gene>
<organism evidence="1">
    <name type="scientific">marine sediment metagenome</name>
    <dbReference type="NCBI Taxonomy" id="412755"/>
    <lineage>
        <taxon>unclassified sequences</taxon>
        <taxon>metagenomes</taxon>
        <taxon>ecological metagenomes</taxon>
    </lineage>
</organism>
<name>A0A1B6NW17_9ZZZZ</name>
<protein>
    <submittedName>
        <fullName evidence="1">Uncharacterized protein</fullName>
    </submittedName>
</protein>
<evidence type="ECO:0000313" key="1">
    <source>
        <dbReference type="EMBL" id="KTF07538.1"/>
    </source>
</evidence>
<dbReference type="EMBL" id="AYSL01000481">
    <property type="protein sequence ID" value="KTF07538.1"/>
    <property type="molecule type" value="Genomic_DNA"/>
</dbReference>
<comment type="caution">
    <text evidence="1">The sequence shown here is derived from an EMBL/GenBank/DDBJ whole genome shotgun (WGS) entry which is preliminary data.</text>
</comment>
<accession>A0A1B6NW17</accession>